<dbReference type="GO" id="GO:0005737">
    <property type="term" value="C:cytoplasm"/>
    <property type="evidence" value="ECO:0007669"/>
    <property type="project" value="TreeGrafter"/>
</dbReference>
<dbReference type="AlphaFoldDB" id="A0AAE1W443"/>
<dbReference type="InterPro" id="IPR036869">
    <property type="entry name" value="J_dom_sf"/>
</dbReference>
<keyword evidence="3" id="KW-1185">Reference proteome</keyword>
<dbReference type="PANTHER" id="PTHR23172:SF69">
    <property type="entry name" value="CHAPERONE DNAJ-DOMAIN SUPERFAMILY PROTEIN"/>
    <property type="match status" value="1"/>
</dbReference>
<evidence type="ECO:0000313" key="2">
    <source>
        <dbReference type="EMBL" id="KAK4386460.1"/>
    </source>
</evidence>
<name>A0AAE1W443_9LAMI</name>
<organism evidence="2 3">
    <name type="scientific">Sesamum angolense</name>
    <dbReference type="NCBI Taxonomy" id="2727404"/>
    <lineage>
        <taxon>Eukaryota</taxon>
        <taxon>Viridiplantae</taxon>
        <taxon>Streptophyta</taxon>
        <taxon>Embryophyta</taxon>
        <taxon>Tracheophyta</taxon>
        <taxon>Spermatophyta</taxon>
        <taxon>Magnoliopsida</taxon>
        <taxon>eudicotyledons</taxon>
        <taxon>Gunneridae</taxon>
        <taxon>Pentapetalae</taxon>
        <taxon>asterids</taxon>
        <taxon>lamiids</taxon>
        <taxon>Lamiales</taxon>
        <taxon>Pedaliaceae</taxon>
        <taxon>Sesamum</taxon>
    </lineage>
</organism>
<feature type="region of interest" description="Disordered" evidence="1">
    <location>
        <begin position="133"/>
        <end position="154"/>
    </location>
</feature>
<dbReference type="GO" id="GO:0030276">
    <property type="term" value="F:clathrin binding"/>
    <property type="evidence" value="ECO:0007669"/>
    <property type="project" value="TreeGrafter"/>
</dbReference>
<evidence type="ECO:0000313" key="3">
    <source>
        <dbReference type="Proteomes" id="UP001289374"/>
    </source>
</evidence>
<dbReference type="GO" id="GO:0031982">
    <property type="term" value="C:vesicle"/>
    <property type="evidence" value="ECO:0007669"/>
    <property type="project" value="TreeGrafter"/>
</dbReference>
<dbReference type="Gene3D" id="1.10.287.110">
    <property type="entry name" value="DnaJ domain"/>
    <property type="match status" value="1"/>
</dbReference>
<reference evidence="2" key="1">
    <citation type="submission" date="2020-06" db="EMBL/GenBank/DDBJ databases">
        <authorList>
            <person name="Li T."/>
            <person name="Hu X."/>
            <person name="Zhang T."/>
            <person name="Song X."/>
            <person name="Zhang H."/>
            <person name="Dai N."/>
            <person name="Sheng W."/>
            <person name="Hou X."/>
            <person name="Wei L."/>
        </authorList>
    </citation>
    <scope>NUCLEOTIDE SEQUENCE</scope>
    <source>
        <strain evidence="2">K16</strain>
        <tissue evidence="2">Leaf</tissue>
    </source>
</reference>
<feature type="region of interest" description="Disordered" evidence="1">
    <location>
        <begin position="481"/>
        <end position="508"/>
    </location>
</feature>
<reference evidence="2" key="2">
    <citation type="journal article" date="2024" name="Plant">
        <title>Genomic evolution and insights into agronomic trait innovations of Sesamum species.</title>
        <authorList>
            <person name="Miao H."/>
            <person name="Wang L."/>
            <person name="Qu L."/>
            <person name="Liu H."/>
            <person name="Sun Y."/>
            <person name="Le M."/>
            <person name="Wang Q."/>
            <person name="Wei S."/>
            <person name="Zheng Y."/>
            <person name="Lin W."/>
            <person name="Duan Y."/>
            <person name="Cao H."/>
            <person name="Xiong S."/>
            <person name="Wang X."/>
            <person name="Wei L."/>
            <person name="Li C."/>
            <person name="Ma Q."/>
            <person name="Ju M."/>
            <person name="Zhao R."/>
            <person name="Li G."/>
            <person name="Mu C."/>
            <person name="Tian Q."/>
            <person name="Mei H."/>
            <person name="Zhang T."/>
            <person name="Gao T."/>
            <person name="Zhang H."/>
        </authorList>
    </citation>
    <scope>NUCLEOTIDE SEQUENCE</scope>
    <source>
        <strain evidence="2">K16</strain>
    </source>
</reference>
<feature type="region of interest" description="Disordered" evidence="1">
    <location>
        <begin position="1"/>
        <end position="29"/>
    </location>
</feature>
<dbReference type="Proteomes" id="UP001289374">
    <property type="component" value="Unassembled WGS sequence"/>
</dbReference>
<protein>
    <submittedName>
        <fullName evidence="2">J domain-containing protein required for chloroplast accumulation response 1</fullName>
    </submittedName>
</protein>
<evidence type="ECO:0000256" key="1">
    <source>
        <dbReference type="SAM" id="MobiDB-lite"/>
    </source>
</evidence>
<accession>A0AAE1W443</accession>
<dbReference type="PANTHER" id="PTHR23172">
    <property type="entry name" value="AUXILIN/CYCLIN G-ASSOCIATED KINASE-RELATED"/>
    <property type="match status" value="1"/>
</dbReference>
<dbReference type="GO" id="GO:0072583">
    <property type="term" value="P:clathrin-dependent endocytosis"/>
    <property type="evidence" value="ECO:0007669"/>
    <property type="project" value="TreeGrafter"/>
</dbReference>
<comment type="caution">
    <text evidence="2">The sequence shown here is derived from an EMBL/GenBank/DDBJ whole genome shotgun (WGS) entry which is preliminary data.</text>
</comment>
<dbReference type="SUPFAM" id="SSF46565">
    <property type="entry name" value="Chaperone J-domain"/>
    <property type="match status" value="1"/>
</dbReference>
<feature type="compositionally biased region" description="Polar residues" evidence="1">
    <location>
        <begin position="88"/>
        <end position="106"/>
    </location>
</feature>
<sequence>MDESWRMRMGMPTRISPPRPSTEDSTSYLPHDPFNPQHFTYVFGGPPRTILSRHFSANYPRSSSSMPFFHQSIFRQQEKASPPPVSRSGRSLPQFSIPSWKQWSGERNQRNRQNDGFYNDVFGWDDESVVRSRSRSKTSSSSALSSEELSPLRPAVSDDGYDSISLFASKLRPINVRSKRNSTRMGHENYPTQQQLTTPICISENDFLENFRSYSFRSSRRNASPESINLELLSNSSFRVSADDLQLNSPSSAVSSVCQSDKEIKMDTCETEHEILRKGTLEQDLEDESVSSYVIKINSDDREWTCESNDVNEAIAWAKEKFQTHFSEEKPVEEILKEHQLSERTESFQSMAEQQVEWAAEEETSKIEAEMQLLDEKIRLWSTGKEADIRLLLSSLHHILWPNSGWLTIPLMNIIDSSQVKLAYQKAQLCLHPDKLQERGATLPEKYIAEKVFSALQRMGLFSTELSVVTLVPYREVNRMKMSSPTSGPREGFLSRPLTMSQPNRPKPEELVTLRSIRSTVMDIIKKILNHQERNTPETGKEIPYFCLTLY</sequence>
<feature type="region of interest" description="Disordered" evidence="1">
    <location>
        <begin position="75"/>
        <end position="117"/>
    </location>
</feature>
<proteinExistence type="predicted"/>
<dbReference type="EMBL" id="JACGWL010000015">
    <property type="protein sequence ID" value="KAK4386460.1"/>
    <property type="molecule type" value="Genomic_DNA"/>
</dbReference>
<feature type="compositionally biased region" description="Low complexity" evidence="1">
    <location>
        <begin position="137"/>
        <end position="149"/>
    </location>
</feature>
<dbReference type="GO" id="GO:0072318">
    <property type="term" value="P:clathrin coat disassembly"/>
    <property type="evidence" value="ECO:0007669"/>
    <property type="project" value="TreeGrafter"/>
</dbReference>
<gene>
    <name evidence="2" type="ORF">Sango_2516600</name>
</gene>